<name>A0ABR9VXD9_9SYNC</name>
<evidence type="ECO:0000313" key="2">
    <source>
        <dbReference type="Proteomes" id="UP000658720"/>
    </source>
</evidence>
<dbReference type="Proteomes" id="UP000658720">
    <property type="component" value="Unassembled WGS sequence"/>
</dbReference>
<dbReference type="RefSeq" id="WP_194021239.1">
    <property type="nucleotide sequence ID" value="NZ_JADEVV010000081.1"/>
</dbReference>
<evidence type="ECO:0000313" key="1">
    <source>
        <dbReference type="EMBL" id="MBE9255701.1"/>
    </source>
</evidence>
<sequence length="79" mass="9085">MLTQTEPIAVMVNLPEEPVSVGYETTMELVHKKTAQHCTLFIHSFELLSMQDVRQAINKGLGSHWDWYQLSARCDVYAF</sequence>
<accession>A0ABR9VXD9</accession>
<gene>
    <name evidence="1" type="ORF">IQ217_18060</name>
</gene>
<protein>
    <submittedName>
        <fullName evidence="1">Uncharacterized protein</fullName>
    </submittedName>
</protein>
<dbReference type="EMBL" id="JADEVV010000081">
    <property type="protein sequence ID" value="MBE9255701.1"/>
    <property type="molecule type" value="Genomic_DNA"/>
</dbReference>
<keyword evidence="2" id="KW-1185">Reference proteome</keyword>
<reference evidence="1 2" key="1">
    <citation type="submission" date="2020-10" db="EMBL/GenBank/DDBJ databases">
        <authorList>
            <person name="Castelo-Branco R."/>
            <person name="Eusebio N."/>
            <person name="Adriana R."/>
            <person name="Vieira A."/>
            <person name="Brugerolle De Fraissinette N."/>
            <person name="Rezende De Castro R."/>
            <person name="Schneider M.P."/>
            <person name="Vasconcelos V."/>
            <person name="Leao P.N."/>
        </authorList>
    </citation>
    <scope>NUCLEOTIDE SEQUENCE [LARGE SCALE GENOMIC DNA]</scope>
    <source>
        <strain evidence="1 2">LEGE 00031</strain>
    </source>
</reference>
<comment type="caution">
    <text evidence="1">The sequence shown here is derived from an EMBL/GenBank/DDBJ whole genome shotgun (WGS) entry which is preliminary data.</text>
</comment>
<proteinExistence type="predicted"/>
<organism evidence="1 2">
    <name type="scientific">Synechocystis salina LEGE 00031</name>
    <dbReference type="NCBI Taxonomy" id="1828736"/>
    <lineage>
        <taxon>Bacteria</taxon>
        <taxon>Bacillati</taxon>
        <taxon>Cyanobacteriota</taxon>
        <taxon>Cyanophyceae</taxon>
        <taxon>Synechococcales</taxon>
        <taxon>Merismopediaceae</taxon>
        <taxon>Synechocystis</taxon>
    </lineage>
</organism>